<dbReference type="PANTHER" id="PTHR13847:SF261">
    <property type="entry name" value="FAD-DEPENDENT OXIDOREDUCTASE FAMILY PROTEIN"/>
    <property type="match status" value="1"/>
</dbReference>
<protein>
    <submittedName>
        <fullName evidence="3">FAD dependent oxidoreductase</fullName>
    </submittedName>
</protein>
<keyword evidence="1" id="KW-0732">Signal</keyword>
<dbReference type="OrthoDB" id="547145at2759"/>
<dbReference type="AlphaFoldDB" id="W7U339"/>
<dbReference type="GO" id="GO:0005737">
    <property type="term" value="C:cytoplasm"/>
    <property type="evidence" value="ECO:0007669"/>
    <property type="project" value="TreeGrafter"/>
</dbReference>
<proteinExistence type="predicted"/>
<dbReference type="PANTHER" id="PTHR13847">
    <property type="entry name" value="SARCOSINE DEHYDROGENASE-RELATED"/>
    <property type="match status" value="1"/>
</dbReference>
<dbReference type="SUPFAM" id="SSF51971">
    <property type="entry name" value="Nucleotide-binding domain"/>
    <property type="match status" value="1"/>
</dbReference>
<comment type="caution">
    <text evidence="3">The sequence shown here is derived from an EMBL/GenBank/DDBJ whole genome shotgun (WGS) entry which is preliminary data.</text>
</comment>
<evidence type="ECO:0000259" key="2">
    <source>
        <dbReference type="Pfam" id="PF01266"/>
    </source>
</evidence>
<sequence length="469" mass="50865">MPFISRTALIATLFLFYCFKPDMAHSLLLHGLRGSLPVCLSKSLLSSKPEPSNLKVAVVGGGLAGLSTAWHLTGLVKQVSIFDPRPPGQAEASAVAGGLLHPLTPKNRLLWCGLRGFEATSRLVVSSKTALSNYGDTAGASRLQSAPGAILRPALTSQHVIDFQAAAKRLPNWLKWLNGEEWEQKVGVPGHGLLLRQSAILSMPDYLRGLWLSSQARAERSYTALTWESSLFTADCVKQSGAKYDVVVLASGAGIRAFPELEHLPVEFVRGRTLLVADESKGGVEPSEQESAPSLQCALLCGEYVVPGVDTEMCSDAEGKERRVLRCGSTREYLRDSWHVQDGIGVGKMGGRRTEEWFQSEKNDGEIASLRRKAESIYPPLRQGPEAYRVTSGTRVATRRSNLGKLPIVGRLEQTKVAEGIKAETWLFTGLGGRGVVHHGFLGECLAQAILTGDETHLPSEVRAPLQRL</sequence>
<keyword evidence="4" id="KW-1185">Reference proteome</keyword>
<name>W7U339_9STRA</name>
<dbReference type="Gene3D" id="3.50.50.60">
    <property type="entry name" value="FAD/NAD(P)-binding domain"/>
    <property type="match status" value="1"/>
</dbReference>
<dbReference type="Proteomes" id="UP000019335">
    <property type="component" value="Chromosome 7"/>
</dbReference>
<dbReference type="InterPro" id="IPR006076">
    <property type="entry name" value="FAD-dep_OxRdtase"/>
</dbReference>
<dbReference type="EMBL" id="AZIL01000520">
    <property type="protein sequence ID" value="EWM27099.1"/>
    <property type="molecule type" value="Genomic_DNA"/>
</dbReference>
<evidence type="ECO:0000313" key="4">
    <source>
        <dbReference type="Proteomes" id="UP000019335"/>
    </source>
</evidence>
<dbReference type="Pfam" id="PF01266">
    <property type="entry name" value="DAO"/>
    <property type="match status" value="1"/>
</dbReference>
<feature type="signal peptide" evidence="1">
    <location>
        <begin position="1"/>
        <end position="24"/>
    </location>
</feature>
<evidence type="ECO:0000256" key="1">
    <source>
        <dbReference type="SAM" id="SignalP"/>
    </source>
</evidence>
<evidence type="ECO:0000313" key="3">
    <source>
        <dbReference type="EMBL" id="EWM27099.1"/>
    </source>
</evidence>
<feature type="domain" description="FAD dependent oxidoreductase" evidence="2">
    <location>
        <begin position="55"/>
        <end position="448"/>
    </location>
</feature>
<dbReference type="InterPro" id="IPR036188">
    <property type="entry name" value="FAD/NAD-bd_sf"/>
</dbReference>
<feature type="chain" id="PRO_5004904145" evidence="1">
    <location>
        <begin position="25"/>
        <end position="469"/>
    </location>
</feature>
<dbReference type="Gene3D" id="3.30.9.10">
    <property type="entry name" value="D-Amino Acid Oxidase, subunit A, domain 2"/>
    <property type="match status" value="1"/>
</dbReference>
<organism evidence="3 4">
    <name type="scientific">Nannochloropsis gaditana</name>
    <dbReference type="NCBI Taxonomy" id="72520"/>
    <lineage>
        <taxon>Eukaryota</taxon>
        <taxon>Sar</taxon>
        <taxon>Stramenopiles</taxon>
        <taxon>Ochrophyta</taxon>
        <taxon>Eustigmatophyceae</taxon>
        <taxon>Eustigmatales</taxon>
        <taxon>Monodopsidaceae</taxon>
        <taxon>Nannochloropsis</taxon>
    </lineage>
</organism>
<accession>W7U339</accession>
<gene>
    <name evidence="3" type="ORF">Naga_100046g2</name>
</gene>
<reference evidence="3 4" key="1">
    <citation type="journal article" date="2014" name="Mol. Plant">
        <title>Chromosome Scale Genome Assembly and Transcriptome Profiling of Nannochloropsis gaditana in Nitrogen Depletion.</title>
        <authorList>
            <person name="Corteggiani Carpinelli E."/>
            <person name="Telatin A."/>
            <person name="Vitulo N."/>
            <person name="Forcato C."/>
            <person name="D'Angelo M."/>
            <person name="Schiavon R."/>
            <person name="Vezzi A."/>
            <person name="Giacometti G.M."/>
            <person name="Morosinotto T."/>
            <person name="Valle G."/>
        </authorList>
    </citation>
    <scope>NUCLEOTIDE SEQUENCE [LARGE SCALE GENOMIC DNA]</scope>
    <source>
        <strain evidence="3 4">B-31</strain>
    </source>
</reference>